<feature type="repeat" description="PPR" evidence="3">
    <location>
        <begin position="659"/>
        <end position="693"/>
    </location>
</feature>
<evidence type="ECO:0000256" key="2">
    <source>
        <dbReference type="ARBA" id="ARBA00022737"/>
    </source>
</evidence>
<dbReference type="PROSITE" id="PS51375">
    <property type="entry name" value="PPR"/>
    <property type="match status" value="10"/>
</dbReference>
<evidence type="ECO:0000256" key="4">
    <source>
        <dbReference type="SAM" id="MobiDB-lite"/>
    </source>
</evidence>
<protein>
    <recommendedName>
        <fullName evidence="7">Pentatricopeptide repeat-containing protein</fullName>
    </recommendedName>
</protein>
<evidence type="ECO:0000313" key="6">
    <source>
        <dbReference type="Proteomes" id="UP001605036"/>
    </source>
</evidence>
<dbReference type="InterPro" id="IPR002885">
    <property type="entry name" value="PPR_rpt"/>
</dbReference>
<feature type="repeat" description="PPR" evidence="3">
    <location>
        <begin position="729"/>
        <end position="763"/>
    </location>
</feature>
<dbReference type="InterPro" id="IPR011990">
    <property type="entry name" value="TPR-like_helical_dom_sf"/>
</dbReference>
<name>A0ABD1ZBF8_9MARC</name>
<feature type="repeat" description="PPR" evidence="3">
    <location>
        <begin position="413"/>
        <end position="448"/>
    </location>
</feature>
<organism evidence="5 6">
    <name type="scientific">Riccia fluitans</name>
    <dbReference type="NCBI Taxonomy" id="41844"/>
    <lineage>
        <taxon>Eukaryota</taxon>
        <taxon>Viridiplantae</taxon>
        <taxon>Streptophyta</taxon>
        <taxon>Embryophyta</taxon>
        <taxon>Marchantiophyta</taxon>
        <taxon>Marchantiopsida</taxon>
        <taxon>Marchantiidae</taxon>
        <taxon>Marchantiales</taxon>
        <taxon>Ricciaceae</taxon>
        <taxon>Riccia</taxon>
    </lineage>
</organism>
<dbReference type="NCBIfam" id="TIGR00756">
    <property type="entry name" value="PPR"/>
    <property type="match status" value="7"/>
</dbReference>
<accession>A0ABD1ZBF8</accession>
<dbReference type="Proteomes" id="UP001605036">
    <property type="component" value="Unassembled WGS sequence"/>
</dbReference>
<feature type="repeat" description="PPR" evidence="3">
    <location>
        <begin position="589"/>
        <end position="623"/>
    </location>
</feature>
<feature type="repeat" description="PPR" evidence="3">
    <location>
        <begin position="554"/>
        <end position="588"/>
    </location>
</feature>
<feature type="repeat" description="PPR" evidence="3">
    <location>
        <begin position="449"/>
        <end position="483"/>
    </location>
</feature>
<evidence type="ECO:0000256" key="3">
    <source>
        <dbReference type="PROSITE-ProRule" id="PRU00708"/>
    </source>
</evidence>
<dbReference type="Pfam" id="PF01535">
    <property type="entry name" value="PPR"/>
    <property type="match status" value="1"/>
</dbReference>
<feature type="repeat" description="PPR" evidence="3">
    <location>
        <begin position="484"/>
        <end position="518"/>
    </location>
</feature>
<dbReference type="PANTHER" id="PTHR47447">
    <property type="entry name" value="OS03G0856100 PROTEIN"/>
    <property type="match status" value="1"/>
</dbReference>
<gene>
    <name evidence="5" type="ORF">R1flu_012382</name>
</gene>
<evidence type="ECO:0000256" key="1">
    <source>
        <dbReference type="ARBA" id="ARBA00007626"/>
    </source>
</evidence>
<dbReference type="Gene3D" id="1.25.40.10">
    <property type="entry name" value="Tetratricopeptide repeat domain"/>
    <property type="match status" value="5"/>
</dbReference>
<feature type="region of interest" description="Disordered" evidence="4">
    <location>
        <begin position="84"/>
        <end position="126"/>
    </location>
</feature>
<feature type="compositionally biased region" description="Basic and acidic residues" evidence="4">
    <location>
        <begin position="88"/>
        <end position="102"/>
    </location>
</feature>
<dbReference type="AlphaFoldDB" id="A0ABD1ZBF8"/>
<dbReference type="Pfam" id="PF13041">
    <property type="entry name" value="PPR_2"/>
    <property type="match status" value="4"/>
</dbReference>
<sequence length="856" mass="96154">MVVLLGQTVGSGPVCWSPGFRHVASSKRSYVSGFRCHLGFQTFSSPPFSSFSLYPKRCAAVLVTSNLALDGGYENSLFLHSLAGKKPSGRENDSNRVEDRQSRSPVDVSSDITHKENFGEDLESPANSNGFLDAGISDEYKLYESEQLRQGFGGVVTEFTDENGSQNTSQMDMSEGTGEDLLVEFLEERTKNRSADGRRKVGVELRTVFGQSVNSGRSPVKQKTELNASQEEDEAEMEALASLSRFSVQGNSSSLEMPFPGLQGALAKSDDGSGIGRLTEEIVRIARDLPQNHRLEEFLGPFHGRVSTKDGNLILRALGAEQLTWSLLSFFQWMRIKDPCLLDPRSFCIVFTYLGRVGMVDQALSLYRNLPSSSEFHSVQVYNALLAALARCDRGDAIAGVLEDMNDCKVERDTVTYSILITATEKEKDRLLRVWSMFDNMLTSGLAPDLTVFGTLIKAFCDGGFHKKASLILVSMEKMGLMPNVIIYNTLIDAYGKAGELEEAEGLLVEMNRRGLQPTGSTFNSLIHGYGRKGQLAVAEELILEMQKQGLTPDVFTYTSLINAYGKQKLTEKAVNAFLRMRKNGIVPSSHTYTALINAYCEGGWHDRAEATFATMQREGLKPTVETFTALLDGYRLAGKVDMVLQVWKAMKEEGFELTRVTYNTLMDAFAKQGRFNEARDVMAEMRGNGMEPDLMIYNMLLNAYGRANMQSKFPKVLQEMKTAGFERDSFTYCTLIYASLRLRDFTSAFKWEREMSERGQRPDPKTYSKMKHILNAKFRERQENDRKAALGQLKELRKKGRKNPQRLKTFKKEIKQLVEGPLAGYRKPRKAEPKQRLTEKDKALWKTQDNDQRYP</sequence>
<comment type="caution">
    <text evidence="5">The sequence shown here is derived from an EMBL/GenBank/DDBJ whole genome shotgun (WGS) entry which is preliminary data.</text>
</comment>
<evidence type="ECO:0000313" key="5">
    <source>
        <dbReference type="EMBL" id="KAL2644795.1"/>
    </source>
</evidence>
<feature type="compositionally biased region" description="Basic and acidic residues" evidence="4">
    <location>
        <begin position="831"/>
        <end position="856"/>
    </location>
</feature>
<reference evidence="5 6" key="1">
    <citation type="submission" date="2024-09" db="EMBL/GenBank/DDBJ databases">
        <title>Chromosome-scale assembly of Riccia fluitans.</title>
        <authorList>
            <person name="Paukszto L."/>
            <person name="Sawicki J."/>
            <person name="Karawczyk K."/>
            <person name="Piernik-Szablinska J."/>
            <person name="Szczecinska M."/>
            <person name="Mazdziarz M."/>
        </authorList>
    </citation>
    <scope>NUCLEOTIDE SEQUENCE [LARGE SCALE GENOMIC DNA]</scope>
    <source>
        <strain evidence="5">Rf_01</strain>
        <tissue evidence="5">Aerial parts of the thallus</tissue>
    </source>
</reference>
<feature type="repeat" description="PPR" evidence="3">
    <location>
        <begin position="624"/>
        <end position="658"/>
    </location>
</feature>
<dbReference type="Pfam" id="PF13812">
    <property type="entry name" value="PPR_3"/>
    <property type="match status" value="1"/>
</dbReference>
<keyword evidence="6" id="KW-1185">Reference proteome</keyword>
<feature type="region of interest" description="Disordered" evidence="4">
    <location>
        <begin position="822"/>
        <end position="856"/>
    </location>
</feature>
<feature type="repeat" description="PPR" evidence="3">
    <location>
        <begin position="694"/>
        <end position="728"/>
    </location>
</feature>
<dbReference type="EMBL" id="JBHFFA010000002">
    <property type="protein sequence ID" value="KAL2644795.1"/>
    <property type="molecule type" value="Genomic_DNA"/>
</dbReference>
<evidence type="ECO:0008006" key="7">
    <source>
        <dbReference type="Google" id="ProtNLM"/>
    </source>
</evidence>
<dbReference type="PANTHER" id="PTHR47447:SF23">
    <property type="entry name" value="PENTACOTRIPEPTIDE-REPEAT REGION OF PRORP DOMAIN-CONTAINING PROTEIN"/>
    <property type="match status" value="1"/>
</dbReference>
<proteinExistence type="inferred from homology"/>
<comment type="similarity">
    <text evidence="1">Belongs to the PPR family. P subfamily.</text>
</comment>
<keyword evidence="2" id="KW-0677">Repeat</keyword>
<feature type="repeat" description="PPR" evidence="3">
    <location>
        <begin position="519"/>
        <end position="553"/>
    </location>
</feature>